<organism evidence="2 3">
    <name type="scientific">Pelagibacterium flavum</name>
    <dbReference type="NCBI Taxonomy" id="2984530"/>
    <lineage>
        <taxon>Bacteria</taxon>
        <taxon>Pseudomonadati</taxon>
        <taxon>Pseudomonadota</taxon>
        <taxon>Alphaproteobacteria</taxon>
        <taxon>Hyphomicrobiales</taxon>
        <taxon>Devosiaceae</taxon>
        <taxon>Pelagibacterium</taxon>
    </lineage>
</organism>
<feature type="transmembrane region" description="Helical" evidence="1">
    <location>
        <begin position="39"/>
        <end position="57"/>
    </location>
</feature>
<keyword evidence="1" id="KW-1133">Transmembrane helix</keyword>
<keyword evidence="3" id="KW-1185">Reference proteome</keyword>
<evidence type="ECO:0000313" key="3">
    <source>
        <dbReference type="Proteomes" id="UP001163882"/>
    </source>
</evidence>
<sequence length="96" mass="10586">MADRVAFNPGMLADKCSNRDYPPKLHPLFRALPLKLNVGVMRIIFGAGLIVLIAAFVREGVCSASQNAKQVDRIGRIRPAFLFKPVSCRTVSAHQH</sequence>
<accession>A0ABY6IPI1</accession>
<evidence type="ECO:0000256" key="1">
    <source>
        <dbReference type="SAM" id="Phobius"/>
    </source>
</evidence>
<dbReference type="RefSeq" id="WP_264226142.1">
    <property type="nucleotide sequence ID" value="NZ_CP107716.1"/>
</dbReference>
<gene>
    <name evidence="2" type="ORF">OF122_01590</name>
</gene>
<reference evidence="2" key="1">
    <citation type="submission" date="2022-10" db="EMBL/GenBank/DDBJ databases">
        <title>YIM 151497 complete genome.</title>
        <authorList>
            <person name="Chen X."/>
        </authorList>
    </citation>
    <scope>NUCLEOTIDE SEQUENCE</scope>
    <source>
        <strain evidence="2">YIM 151497</strain>
    </source>
</reference>
<keyword evidence="1" id="KW-0472">Membrane</keyword>
<name>A0ABY6IPI1_9HYPH</name>
<proteinExistence type="predicted"/>
<protein>
    <submittedName>
        <fullName evidence="2">Uncharacterized protein</fullName>
    </submittedName>
</protein>
<evidence type="ECO:0000313" key="2">
    <source>
        <dbReference type="EMBL" id="UYQ72511.1"/>
    </source>
</evidence>
<keyword evidence="1" id="KW-0812">Transmembrane</keyword>
<dbReference type="EMBL" id="CP107716">
    <property type="protein sequence ID" value="UYQ72511.1"/>
    <property type="molecule type" value="Genomic_DNA"/>
</dbReference>
<dbReference type="Proteomes" id="UP001163882">
    <property type="component" value="Chromosome"/>
</dbReference>